<evidence type="ECO:0000256" key="2">
    <source>
        <dbReference type="ARBA" id="ARBA00010735"/>
    </source>
</evidence>
<dbReference type="PANTHER" id="PTHR34979:SF1">
    <property type="entry name" value="INNER MEMBRANE PROTEIN YGAZ"/>
    <property type="match status" value="1"/>
</dbReference>
<name>A0ABS1EGT7_9BURK</name>
<feature type="transmembrane region" description="Helical" evidence="8">
    <location>
        <begin position="118"/>
        <end position="139"/>
    </location>
</feature>
<dbReference type="InterPro" id="IPR011606">
    <property type="entry name" value="Brnchd-chn_aa_trnsp_permease"/>
</dbReference>
<comment type="caution">
    <text evidence="9">The sequence shown here is derived from an EMBL/GenBank/DDBJ whole genome shotgun (WGS) entry which is preliminary data.</text>
</comment>
<evidence type="ECO:0000313" key="9">
    <source>
        <dbReference type="EMBL" id="MBK1782216.1"/>
    </source>
</evidence>
<keyword evidence="10" id="KW-1185">Reference proteome</keyword>
<sequence>MPSFRRVLPSAIAIIPVSMLFGILAYRADWSYLEILVAGFLGFTGSGQFALLPLAEANAGFLTMLVICASINSRYFPIAFTTTKRLPKTFFARMFVAHILGDEAYATEKNSDTVKETVCIRLTIFVFWVVSGVIGAMIAKAIPNAWLSTDIHLGFPASVVLVHLSVSQIKMRVSGIFHMQLVMVIACLLSGTAFYLLLGSTYFWMPGIIIVALILDKWKKYE</sequence>
<dbReference type="EMBL" id="JAENGP010000016">
    <property type="protein sequence ID" value="MBK1782216.1"/>
    <property type="molecule type" value="Genomic_DNA"/>
</dbReference>
<dbReference type="Proteomes" id="UP000635316">
    <property type="component" value="Unassembled WGS sequence"/>
</dbReference>
<evidence type="ECO:0000256" key="7">
    <source>
        <dbReference type="ARBA" id="ARBA00023136"/>
    </source>
</evidence>
<evidence type="ECO:0000256" key="3">
    <source>
        <dbReference type="ARBA" id="ARBA00022448"/>
    </source>
</evidence>
<dbReference type="Pfam" id="PF03591">
    <property type="entry name" value="AzlC"/>
    <property type="match status" value="1"/>
</dbReference>
<keyword evidence="5 8" id="KW-0812">Transmembrane</keyword>
<comment type="similarity">
    <text evidence="2">Belongs to the AzlC family.</text>
</comment>
<comment type="subcellular location">
    <subcellularLocation>
        <location evidence="1">Cell membrane</location>
        <topology evidence="1">Multi-pass membrane protein</topology>
    </subcellularLocation>
</comment>
<organism evidence="9 10">
    <name type="scientific">Advenella mandrilli</name>
    <dbReference type="NCBI Taxonomy" id="2800330"/>
    <lineage>
        <taxon>Bacteria</taxon>
        <taxon>Pseudomonadati</taxon>
        <taxon>Pseudomonadota</taxon>
        <taxon>Betaproteobacteria</taxon>
        <taxon>Burkholderiales</taxon>
        <taxon>Alcaligenaceae</taxon>
    </lineage>
</organism>
<proteinExistence type="inferred from homology"/>
<evidence type="ECO:0000256" key="5">
    <source>
        <dbReference type="ARBA" id="ARBA00022692"/>
    </source>
</evidence>
<evidence type="ECO:0000256" key="6">
    <source>
        <dbReference type="ARBA" id="ARBA00022989"/>
    </source>
</evidence>
<evidence type="ECO:0000256" key="4">
    <source>
        <dbReference type="ARBA" id="ARBA00022475"/>
    </source>
</evidence>
<feature type="transmembrane region" description="Helical" evidence="8">
    <location>
        <begin position="59"/>
        <end position="78"/>
    </location>
</feature>
<keyword evidence="3" id="KW-0813">Transport</keyword>
<protein>
    <submittedName>
        <fullName evidence="9">AzlC family ABC transporter permease</fullName>
    </submittedName>
</protein>
<keyword evidence="7 8" id="KW-0472">Membrane</keyword>
<gene>
    <name evidence="9" type="ORF">JHL22_13435</name>
</gene>
<evidence type="ECO:0000313" key="10">
    <source>
        <dbReference type="Proteomes" id="UP000635316"/>
    </source>
</evidence>
<evidence type="ECO:0000256" key="1">
    <source>
        <dbReference type="ARBA" id="ARBA00004651"/>
    </source>
</evidence>
<reference evidence="9 10" key="1">
    <citation type="submission" date="2020-12" db="EMBL/GenBank/DDBJ databases">
        <authorList>
            <person name="Lu T."/>
            <person name="Wang Q."/>
            <person name="Han X."/>
        </authorList>
    </citation>
    <scope>NUCLEOTIDE SEQUENCE [LARGE SCALE GENOMIC DNA]</scope>
    <source>
        <strain evidence="9 10">WQ 585</strain>
    </source>
</reference>
<keyword evidence="4" id="KW-1003">Cell membrane</keyword>
<evidence type="ECO:0000256" key="8">
    <source>
        <dbReference type="SAM" id="Phobius"/>
    </source>
</evidence>
<dbReference type="RefSeq" id="WP_200238493.1">
    <property type="nucleotide sequence ID" value="NZ_JAENGP010000016.1"/>
</dbReference>
<dbReference type="PANTHER" id="PTHR34979">
    <property type="entry name" value="INNER MEMBRANE PROTEIN YGAZ"/>
    <property type="match status" value="1"/>
</dbReference>
<keyword evidence="6 8" id="KW-1133">Transmembrane helix</keyword>
<feature type="transmembrane region" description="Helical" evidence="8">
    <location>
        <begin position="7"/>
        <end position="26"/>
    </location>
</feature>
<feature type="transmembrane region" description="Helical" evidence="8">
    <location>
        <begin position="202"/>
        <end position="218"/>
    </location>
</feature>
<accession>A0ABS1EGT7</accession>